<feature type="transmembrane region" description="Helical" evidence="1">
    <location>
        <begin position="12"/>
        <end position="31"/>
    </location>
</feature>
<comment type="caution">
    <text evidence="2">The sequence shown here is derived from an EMBL/GenBank/DDBJ whole genome shotgun (WGS) entry which is preliminary data.</text>
</comment>
<accession>A0A2M6WC69</accession>
<evidence type="ECO:0000313" key="2">
    <source>
        <dbReference type="EMBL" id="PIT90403.1"/>
    </source>
</evidence>
<organism evidence="2 3">
    <name type="scientific">Candidatus Komeilibacteria bacterium CG10_big_fil_rev_8_21_14_0_10_41_13</name>
    <dbReference type="NCBI Taxonomy" id="1974476"/>
    <lineage>
        <taxon>Bacteria</taxon>
        <taxon>Candidatus Komeiliibacteriota</taxon>
    </lineage>
</organism>
<sequence length="329" mass="36685">MNDSHLETVPTRILLEIVFVALVVVIITVAVSEDPQIVNSNFEDWLEIIPTEANNCGKLNRLGHTKNYVWGLQKEENRLWLFPKEESLEQSKVLAVFPKNDPVKDLSCLKDRAFVLTKSSIVIFTENGQKTVKNLDRSYDRLLVQNNSSDSLNIFLGQDMSFDQAESVDSYFLSKDIWQKRKSYAGRLIQTIGNNLITFYESDSTADLRVIDLHSGQIVNYGLPPNAIIGTSVAVNNNLYLVIGTNVILHLDLEKKRIVANTAVPGSAICLAGPNLIGCYNIGPGTSGLLRNNYIGYFEGIIQDLVTDHNIIWIATNTGILTLNLKEES</sequence>
<dbReference type="AlphaFoldDB" id="A0A2M6WC69"/>
<reference evidence="3" key="1">
    <citation type="submission" date="2017-09" db="EMBL/GenBank/DDBJ databases">
        <title>Depth-based differentiation of microbial function through sediment-hosted aquifers and enrichment of novel symbionts in the deep terrestrial subsurface.</title>
        <authorList>
            <person name="Probst A.J."/>
            <person name="Ladd B."/>
            <person name="Jarett J.K."/>
            <person name="Geller-Mcgrath D.E."/>
            <person name="Sieber C.M.K."/>
            <person name="Emerson J.B."/>
            <person name="Anantharaman K."/>
            <person name="Thomas B.C."/>
            <person name="Malmstrom R."/>
            <person name="Stieglmeier M."/>
            <person name="Klingl A."/>
            <person name="Woyke T."/>
            <person name="Ryan C.M."/>
            <person name="Banfield J.F."/>
        </authorList>
    </citation>
    <scope>NUCLEOTIDE SEQUENCE [LARGE SCALE GENOMIC DNA]</scope>
</reference>
<name>A0A2M6WC69_9BACT</name>
<protein>
    <submittedName>
        <fullName evidence="2">Uncharacterized protein</fullName>
    </submittedName>
</protein>
<keyword evidence="1" id="KW-1133">Transmembrane helix</keyword>
<dbReference type="EMBL" id="PFBO01000084">
    <property type="protein sequence ID" value="PIT90403.1"/>
    <property type="molecule type" value="Genomic_DNA"/>
</dbReference>
<evidence type="ECO:0000256" key="1">
    <source>
        <dbReference type="SAM" id="Phobius"/>
    </source>
</evidence>
<dbReference type="Proteomes" id="UP000230543">
    <property type="component" value="Unassembled WGS sequence"/>
</dbReference>
<proteinExistence type="predicted"/>
<keyword evidence="1" id="KW-0472">Membrane</keyword>
<gene>
    <name evidence="2" type="ORF">COU22_02375</name>
</gene>
<keyword evidence="1" id="KW-0812">Transmembrane</keyword>
<evidence type="ECO:0000313" key="3">
    <source>
        <dbReference type="Proteomes" id="UP000230543"/>
    </source>
</evidence>